<proteinExistence type="predicted"/>
<dbReference type="SUPFAM" id="SSF82171">
    <property type="entry name" value="DPP6 N-terminal domain-like"/>
    <property type="match status" value="1"/>
</dbReference>
<evidence type="ECO:0008006" key="4">
    <source>
        <dbReference type="Google" id="ProtNLM"/>
    </source>
</evidence>
<evidence type="ECO:0000313" key="3">
    <source>
        <dbReference type="Proteomes" id="UP001595912"/>
    </source>
</evidence>
<keyword evidence="1" id="KW-0812">Transmembrane</keyword>
<comment type="caution">
    <text evidence="2">The sequence shown here is derived from an EMBL/GenBank/DDBJ whole genome shotgun (WGS) entry which is preliminary data.</text>
</comment>
<dbReference type="RefSeq" id="WP_380115983.1">
    <property type="nucleotide sequence ID" value="NZ_JBHSIU010000018.1"/>
</dbReference>
<accession>A0ABV9VT01</accession>
<keyword evidence="1" id="KW-0472">Membrane</keyword>
<reference evidence="3" key="1">
    <citation type="journal article" date="2019" name="Int. J. Syst. Evol. Microbiol.">
        <title>The Global Catalogue of Microorganisms (GCM) 10K type strain sequencing project: providing services to taxonomists for standard genome sequencing and annotation.</title>
        <authorList>
            <consortium name="The Broad Institute Genomics Platform"/>
            <consortium name="The Broad Institute Genome Sequencing Center for Infectious Disease"/>
            <person name="Wu L."/>
            <person name="Ma J."/>
        </authorList>
    </citation>
    <scope>NUCLEOTIDE SEQUENCE [LARGE SCALE GENOMIC DNA]</scope>
    <source>
        <strain evidence="3">CGMCC 4.7152</strain>
    </source>
</reference>
<name>A0ABV9VT01_9ACTN</name>
<gene>
    <name evidence="2" type="ORF">ACFPIJ_17040</name>
</gene>
<dbReference type="Proteomes" id="UP001595912">
    <property type="component" value="Unassembled WGS sequence"/>
</dbReference>
<dbReference type="EMBL" id="JBHSIU010000018">
    <property type="protein sequence ID" value="MFC4999532.1"/>
    <property type="molecule type" value="Genomic_DNA"/>
</dbReference>
<keyword evidence="3" id="KW-1185">Reference proteome</keyword>
<organism evidence="2 3">
    <name type="scientific">Dactylosporangium cerinum</name>
    <dbReference type="NCBI Taxonomy" id="1434730"/>
    <lineage>
        <taxon>Bacteria</taxon>
        <taxon>Bacillati</taxon>
        <taxon>Actinomycetota</taxon>
        <taxon>Actinomycetes</taxon>
        <taxon>Micromonosporales</taxon>
        <taxon>Micromonosporaceae</taxon>
        <taxon>Dactylosporangium</taxon>
    </lineage>
</organism>
<evidence type="ECO:0000256" key="1">
    <source>
        <dbReference type="SAM" id="Phobius"/>
    </source>
</evidence>
<sequence>MDSRTLTCKRTPLLVVTDLRTGRSRGYGGGETTCCAEVVAWRPDSGAVLVLQDQDGVSSPIDGPPVRYVLVDLASGAVTSVDDKLRWDGNASAWAAAFAPDGRGFIAARPAGKGTELRGYDATGRRLWTRDLDGGRRLAGSGAYTSDSSTVALLTVDECPFQCDHDQRDARRWRVSYIDAATGADREGPALSELTGAAVRALGWHGDALVVVQYESEDDVTASTTDDTDAFGTRHVRVLALRPGGAVDVVLEPPGDVSSIDIAQDLVRNGRFDGRVPAPAILPARWSAVAQEALFVLCLLTPVAVAVVILVRVLAARRRRITAR</sequence>
<evidence type="ECO:0000313" key="2">
    <source>
        <dbReference type="EMBL" id="MFC4999532.1"/>
    </source>
</evidence>
<protein>
    <recommendedName>
        <fullName evidence="4">Lipoprotein</fullName>
    </recommendedName>
</protein>
<keyword evidence="1" id="KW-1133">Transmembrane helix</keyword>
<feature type="transmembrane region" description="Helical" evidence="1">
    <location>
        <begin position="293"/>
        <end position="315"/>
    </location>
</feature>